<proteinExistence type="predicted"/>
<feature type="non-terminal residue" evidence="2">
    <location>
        <position position="1"/>
    </location>
</feature>
<dbReference type="EMBL" id="BMAC01000344">
    <property type="protein sequence ID" value="GFP94275.1"/>
    <property type="molecule type" value="Genomic_DNA"/>
</dbReference>
<dbReference type="AlphaFoldDB" id="A0A830CGJ6"/>
<feature type="compositionally biased region" description="Polar residues" evidence="1">
    <location>
        <begin position="42"/>
        <end position="59"/>
    </location>
</feature>
<accession>A0A830CGJ6</accession>
<name>A0A830CGJ6_9LAMI</name>
<keyword evidence="3" id="KW-1185">Reference proteome</keyword>
<evidence type="ECO:0000256" key="1">
    <source>
        <dbReference type="SAM" id="MobiDB-lite"/>
    </source>
</evidence>
<feature type="region of interest" description="Disordered" evidence="1">
    <location>
        <begin position="39"/>
        <end position="97"/>
    </location>
</feature>
<evidence type="ECO:0000313" key="3">
    <source>
        <dbReference type="Proteomes" id="UP000653305"/>
    </source>
</evidence>
<protein>
    <submittedName>
        <fullName evidence="2">Uncharacterized protein</fullName>
    </submittedName>
</protein>
<gene>
    <name evidence="2" type="ORF">PHJA_001572000</name>
</gene>
<reference evidence="2" key="1">
    <citation type="submission" date="2020-07" db="EMBL/GenBank/DDBJ databases">
        <title>Ethylene signaling mediates host invasion by parasitic plants.</title>
        <authorList>
            <person name="Yoshida S."/>
        </authorList>
    </citation>
    <scope>NUCLEOTIDE SEQUENCE</scope>
    <source>
        <strain evidence="2">Okayama</strain>
    </source>
</reference>
<organism evidence="2 3">
    <name type="scientific">Phtheirospermum japonicum</name>
    <dbReference type="NCBI Taxonomy" id="374723"/>
    <lineage>
        <taxon>Eukaryota</taxon>
        <taxon>Viridiplantae</taxon>
        <taxon>Streptophyta</taxon>
        <taxon>Embryophyta</taxon>
        <taxon>Tracheophyta</taxon>
        <taxon>Spermatophyta</taxon>
        <taxon>Magnoliopsida</taxon>
        <taxon>eudicotyledons</taxon>
        <taxon>Gunneridae</taxon>
        <taxon>Pentapetalae</taxon>
        <taxon>asterids</taxon>
        <taxon>lamiids</taxon>
        <taxon>Lamiales</taxon>
        <taxon>Orobanchaceae</taxon>
        <taxon>Orobanchaceae incertae sedis</taxon>
        <taxon>Phtheirospermum</taxon>
    </lineage>
</organism>
<dbReference type="Proteomes" id="UP000653305">
    <property type="component" value="Unassembled WGS sequence"/>
</dbReference>
<evidence type="ECO:0000313" key="2">
    <source>
        <dbReference type="EMBL" id="GFP94275.1"/>
    </source>
</evidence>
<sequence>SRPPIGVESGRTRSSTLWTPTATATACYHARRLRSATRYRPWSSSCNRRTRSPESTISIHQIRRQSEQHDQSERVSGADEGDHAREGAWDRELAGLH</sequence>
<comment type="caution">
    <text evidence="2">The sequence shown here is derived from an EMBL/GenBank/DDBJ whole genome shotgun (WGS) entry which is preliminary data.</text>
</comment>
<feature type="compositionally biased region" description="Basic and acidic residues" evidence="1">
    <location>
        <begin position="64"/>
        <end position="97"/>
    </location>
</feature>